<reference evidence="6" key="1">
    <citation type="submission" date="2021-07" db="EMBL/GenBank/DDBJ databases">
        <title>Complete genome sequencing of a Clostridium isolate.</title>
        <authorList>
            <person name="Ueki A."/>
            <person name="Tonouchi A."/>
        </authorList>
    </citation>
    <scope>NUCLEOTIDE SEQUENCE [LARGE SCALE GENOMIC DNA]</scope>
    <source>
        <strain evidence="6">C5S11</strain>
    </source>
</reference>
<evidence type="ECO:0000256" key="3">
    <source>
        <dbReference type="ARBA" id="ARBA00023014"/>
    </source>
</evidence>
<feature type="domain" description="4Fe-4S ferredoxin-type" evidence="4">
    <location>
        <begin position="359"/>
        <end position="388"/>
    </location>
</feature>
<dbReference type="Gene3D" id="3.30.70.20">
    <property type="match status" value="1"/>
</dbReference>
<dbReference type="EMBL" id="AP024849">
    <property type="protein sequence ID" value="BCZ44982.1"/>
    <property type="molecule type" value="Genomic_DNA"/>
</dbReference>
<proteinExistence type="predicted"/>
<sequence length="437" mass="48286">MINEFKPILMRNFNTNNLESKGLSKVINLSSQEIIDRIEKIQLKECGVYSESVADKWKKIISAPKNEEKKLITGFNNIDNSYVSICLLENDPANVFGGMAILGRAVDISKGVLYIPEEKANLKEVLENRIKEIELFGFEVEIAIGKIDVRQVEDYDLVHHIDTMASIAAYFDVEEEYVPSKIVSVTGAVKKPGVGEIPENTNVIAIVEKISGGFEGEIQAIVLGGKSGKCIAESEAEKTIFEGNSTNEIIALNKTECIVDFAKQGIIKMYEGTCGKCTFCREGLYQLKQMISDATEGKGKAEDLELIEEIANEVSEETLCSYGQKSTEFVKTSMLLFKSNYESHIKRKKCPVDLCGNSQNIAIKGDICDGCGECVDVCDFDAIEGKSGYIHMIDEFDCTKCGKCIDICPVSAIVKILGNKAVGPDKLTRVGKWKKRR</sequence>
<dbReference type="InterPro" id="IPR019575">
    <property type="entry name" value="Nuop51_4Fe4S-bd"/>
</dbReference>
<dbReference type="PANTHER" id="PTHR43578">
    <property type="entry name" value="NADH-QUINONE OXIDOREDUCTASE SUBUNIT F"/>
    <property type="match status" value="1"/>
</dbReference>
<dbReference type="SUPFAM" id="SSF54862">
    <property type="entry name" value="4Fe-4S ferredoxins"/>
    <property type="match status" value="1"/>
</dbReference>
<evidence type="ECO:0000259" key="4">
    <source>
        <dbReference type="PROSITE" id="PS51379"/>
    </source>
</evidence>
<gene>
    <name evidence="5" type="ORF">psyc5s11_10490</name>
</gene>
<dbReference type="Pfam" id="PF13187">
    <property type="entry name" value="Fer4_9"/>
    <property type="match status" value="1"/>
</dbReference>
<dbReference type="PROSITE" id="PS51379">
    <property type="entry name" value="4FE4S_FER_2"/>
    <property type="match status" value="2"/>
</dbReference>
<dbReference type="InterPro" id="IPR017900">
    <property type="entry name" value="4Fe4S_Fe_S_CS"/>
</dbReference>
<dbReference type="SUPFAM" id="SSF142984">
    <property type="entry name" value="Nqo1 middle domain-like"/>
    <property type="match status" value="1"/>
</dbReference>
<dbReference type="PANTHER" id="PTHR43578:SF3">
    <property type="entry name" value="NADH-QUINONE OXIDOREDUCTASE SUBUNIT F"/>
    <property type="match status" value="1"/>
</dbReference>
<dbReference type="SUPFAM" id="SSF140490">
    <property type="entry name" value="Nqo1C-terminal domain-like"/>
    <property type="match status" value="1"/>
</dbReference>
<keyword evidence="2" id="KW-0408">Iron</keyword>
<dbReference type="Gene3D" id="3.40.50.11540">
    <property type="entry name" value="NADH-ubiquinone oxidoreductase 51kDa subunit"/>
    <property type="match status" value="1"/>
</dbReference>
<dbReference type="RefSeq" id="WP_224036627.1">
    <property type="nucleotide sequence ID" value="NZ_AP024849.1"/>
</dbReference>
<dbReference type="Gene3D" id="1.20.1440.230">
    <property type="entry name" value="NADH-ubiquinone oxidoreductase 51kDa subunit, iron-sulphur binding domain"/>
    <property type="match status" value="1"/>
</dbReference>
<keyword evidence="6" id="KW-1185">Reference proteome</keyword>
<dbReference type="PROSITE" id="PS00198">
    <property type="entry name" value="4FE4S_FER_1"/>
    <property type="match status" value="1"/>
</dbReference>
<dbReference type="InterPro" id="IPR037207">
    <property type="entry name" value="Nuop51_4Fe4S-bd_sf"/>
</dbReference>
<evidence type="ECO:0000313" key="6">
    <source>
        <dbReference type="Proteomes" id="UP000824633"/>
    </source>
</evidence>
<dbReference type="InterPro" id="IPR037225">
    <property type="entry name" value="Nuo51_FMN-bd_sf"/>
</dbReference>
<dbReference type="SUPFAM" id="SSF142019">
    <property type="entry name" value="Nqo1 FMN-binding domain-like"/>
    <property type="match status" value="1"/>
</dbReference>
<feature type="domain" description="4Fe-4S ferredoxin-type" evidence="4">
    <location>
        <begin position="389"/>
        <end position="419"/>
    </location>
</feature>
<accession>A0ABN6ISM3</accession>
<organism evidence="5 6">
    <name type="scientific">Clostridium gelidum</name>
    <dbReference type="NCBI Taxonomy" id="704125"/>
    <lineage>
        <taxon>Bacteria</taxon>
        <taxon>Bacillati</taxon>
        <taxon>Bacillota</taxon>
        <taxon>Clostridia</taxon>
        <taxon>Eubacteriales</taxon>
        <taxon>Clostridiaceae</taxon>
        <taxon>Clostridium</taxon>
    </lineage>
</organism>
<keyword evidence="1" id="KW-0479">Metal-binding</keyword>
<evidence type="ECO:0000313" key="5">
    <source>
        <dbReference type="EMBL" id="BCZ44982.1"/>
    </source>
</evidence>
<dbReference type="InterPro" id="IPR017896">
    <property type="entry name" value="4Fe4S_Fe-S-bd"/>
</dbReference>
<evidence type="ECO:0000256" key="2">
    <source>
        <dbReference type="ARBA" id="ARBA00023004"/>
    </source>
</evidence>
<dbReference type="SMART" id="SM00928">
    <property type="entry name" value="NADH_4Fe-4S"/>
    <property type="match status" value="1"/>
</dbReference>
<evidence type="ECO:0000256" key="1">
    <source>
        <dbReference type="ARBA" id="ARBA00022723"/>
    </source>
</evidence>
<dbReference type="Proteomes" id="UP000824633">
    <property type="component" value="Chromosome"/>
</dbReference>
<dbReference type="Gene3D" id="3.10.20.600">
    <property type="match status" value="1"/>
</dbReference>
<dbReference type="Pfam" id="PF10589">
    <property type="entry name" value="NADH_4Fe-4S"/>
    <property type="match status" value="1"/>
</dbReference>
<keyword evidence="3" id="KW-0411">Iron-sulfur</keyword>
<protein>
    <recommendedName>
        <fullName evidence="4">4Fe-4S ferredoxin-type domain-containing protein</fullName>
    </recommendedName>
</protein>
<name>A0ABN6ISM3_9CLOT</name>